<evidence type="ECO:0000313" key="4">
    <source>
        <dbReference type="Proteomes" id="UP001632038"/>
    </source>
</evidence>
<evidence type="ECO:0000259" key="2">
    <source>
        <dbReference type="Pfam" id="PF03107"/>
    </source>
</evidence>
<name>A0ABD3BZR5_9LAMI</name>
<feature type="domain" description="DC1" evidence="2">
    <location>
        <begin position="83"/>
        <end position="131"/>
    </location>
</feature>
<protein>
    <recommendedName>
        <fullName evidence="2">DC1 domain-containing protein</fullName>
    </recommendedName>
</protein>
<evidence type="ECO:0000256" key="1">
    <source>
        <dbReference type="ARBA" id="ARBA00022737"/>
    </source>
</evidence>
<dbReference type="SUPFAM" id="SSF57889">
    <property type="entry name" value="Cysteine-rich domain"/>
    <property type="match status" value="2"/>
</dbReference>
<proteinExistence type="predicted"/>
<dbReference type="PANTHER" id="PTHR46288">
    <property type="entry name" value="PHORBOL-ESTER/DAG-TYPE DOMAIN-CONTAINING PROTEIN"/>
    <property type="match status" value="1"/>
</dbReference>
<gene>
    <name evidence="3" type="ORF">CASFOL_033832</name>
</gene>
<evidence type="ECO:0000313" key="3">
    <source>
        <dbReference type="EMBL" id="KAL3622421.1"/>
    </source>
</evidence>
<feature type="domain" description="DC1" evidence="2">
    <location>
        <begin position="28"/>
        <end position="72"/>
    </location>
</feature>
<dbReference type="InterPro" id="IPR004146">
    <property type="entry name" value="DC1"/>
</dbReference>
<dbReference type="PANTHER" id="PTHR46288:SF27">
    <property type="entry name" value="CYSTEINE_HISTIDINE-RICH C1 DOMAIN FAMILY PROTEIN"/>
    <property type="match status" value="1"/>
</dbReference>
<dbReference type="InterPro" id="IPR046349">
    <property type="entry name" value="C1-like_sf"/>
</dbReference>
<keyword evidence="4" id="KW-1185">Reference proteome</keyword>
<dbReference type="Gene3D" id="3.30.60.20">
    <property type="match status" value="1"/>
</dbReference>
<dbReference type="AlphaFoldDB" id="A0ABD3BZR5"/>
<comment type="caution">
    <text evidence="3">The sequence shown here is derived from an EMBL/GenBank/DDBJ whole genome shotgun (WGS) entry which is preliminary data.</text>
</comment>
<reference evidence="4" key="1">
    <citation type="journal article" date="2024" name="IScience">
        <title>Strigolactones Initiate the Formation of Haustorium-like Structures in Castilleja.</title>
        <authorList>
            <person name="Buerger M."/>
            <person name="Peterson D."/>
            <person name="Chory J."/>
        </authorList>
    </citation>
    <scope>NUCLEOTIDE SEQUENCE [LARGE SCALE GENOMIC DNA]</scope>
</reference>
<dbReference type="Proteomes" id="UP001632038">
    <property type="component" value="Unassembled WGS sequence"/>
</dbReference>
<accession>A0ABD3BZR5</accession>
<organism evidence="3 4">
    <name type="scientific">Castilleja foliolosa</name>
    <dbReference type="NCBI Taxonomy" id="1961234"/>
    <lineage>
        <taxon>Eukaryota</taxon>
        <taxon>Viridiplantae</taxon>
        <taxon>Streptophyta</taxon>
        <taxon>Embryophyta</taxon>
        <taxon>Tracheophyta</taxon>
        <taxon>Spermatophyta</taxon>
        <taxon>Magnoliopsida</taxon>
        <taxon>eudicotyledons</taxon>
        <taxon>Gunneridae</taxon>
        <taxon>Pentapetalae</taxon>
        <taxon>asterids</taxon>
        <taxon>lamiids</taxon>
        <taxon>Lamiales</taxon>
        <taxon>Orobanchaceae</taxon>
        <taxon>Pedicularideae</taxon>
        <taxon>Castillejinae</taxon>
        <taxon>Castilleja</taxon>
    </lineage>
</organism>
<dbReference type="EMBL" id="JAVIJP010000060">
    <property type="protein sequence ID" value="KAL3622421.1"/>
    <property type="molecule type" value="Genomic_DNA"/>
</dbReference>
<feature type="domain" description="DC1" evidence="2">
    <location>
        <begin position="142"/>
        <end position="191"/>
    </location>
</feature>
<keyword evidence="1" id="KW-0677">Repeat</keyword>
<dbReference type="Pfam" id="PF03107">
    <property type="entry name" value="C1_2"/>
    <property type="match status" value="3"/>
</dbReference>
<sequence>MSIMIMKASRDDEIKQVVEKQKQQFNHFSHRHPLSLELSHTNAACSGCEHEISGSAYVCTKPECGFLLHDLCFDLPRRILHGSHPSHPLFLLHSPPYTDNKESTCNACSDLVHAFTYHCETCRFDLHVECASLPEFEIRRDHMHPLLLLWDAPDTADDSTSVCYVCNDDMEKGYWRYSCLACNCGVHLECITANP</sequence>